<gene>
    <name evidence="1" type="ORF">HPB50_013155</name>
</gene>
<comment type="caution">
    <text evidence="1">The sequence shown here is derived from an EMBL/GenBank/DDBJ whole genome shotgun (WGS) entry which is preliminary data.</text>
</comment>
<keyword evidence="2" id="KW-1185">Reference proteome</keyword>
<accession>A0ACB7SXP7</accession>
<reference evidence="1" key="1">
    <citation type="submission" date="2020-05" db="EMBL/GenBank/DDBJ databases">
        <title>Large-scale comparative analyses of tick genomes elucidate their genetic diversity and vector capacities.</title>
        <authorList>
            <person name="Jia N."/>
            <person name="Wang J."/>
            <person name="Shi W."/>
            <person name="Du L."/>
            <person name="Sun Y."/>
            <person name="Zhan W."/>
            <person name="Jiang J."/>
            <person name="Wang Q."/>
            <person name="Zhang B."/>
            <person name="Ji P."/>
            <person name="Sakyi L.B."/>
            <person name="Cui X."/>
            <person name="Yuan T."/>
            <person name="Jiang B."/>
            <person name="Yang W."/>
            <person name="Lam T.T.-Y."/>
            <person name="Chang Q."/>
            <person name="Ding S."/>
            <person name="Wang X."/>
            <person name="Zhu J."/>
            <person name="Ruan X."/>
            <person name="Zhao L."/>
            <person name="Wei J."/>
            <person name="Que T."/>
            <person name="Du C."/>
            <person name="Cheng J."/>
            <person name="Dai P."/>
            <person name="Han X."/>
            <person name="Huang E."/>
            <person name="Gao Y."/>
            <person name="Liu J."/>
            <person name="Shao H."/>
            <person name="Ye R."/>
            <person name="Li L."/>
            <person name="Wei W."/>
            <person name="Wang X."/>
            <person name="Wang C."/>
            <person name="Yang T."/>
            <person name="Huo Q."/>
            <person name="Li W."/>
            <person name="Guo W."/>
            <person name="Chen H."/>
            <person name="Zhou L."/>
            <person name="Ni X."/>
            <person name="Tian J."/>
            <person name="Zhou Y."/>
            <person name="Sheng Y."/>
            <person name="Liu T."/>
            <person name="Pan Y."/>
            <person name="Xia L."/>
            <person name="Li J."/>
            <person name="Zhao F."/>
            <person name="Cao W."/>
        </authorList>
    </citation>
    <scope>NUCLEOTIDE SEQUENCE</scope>
    <source>
        <strain evidence="1">Hyas-2018</strain>
    </source>
</reference>
<evidence type="ECO:0000313" key="2">
    <source>
        <dbReference type="Proteomes" id="UP000821845"/>
    </source>
</evidence>
<protein>
    <submittedName>
        <fullName evidence="1">Uncharacterized protein</fullName>
    </submittedName>
</protein>
<dbReference type="Proteomes" id="UP000821845">
    <property type="component" value="Chromosome 2"/>
</dbReference>
<name>A0ACB7SXP7_HYAAI</name>
<evidence type="ECO:0000313" key="1">
    <source>
        <dbReference type="EMBL" id="KAH6938817.1"/>
    </source>
</evidence>
<organism evidence="1 2">
    <name type="scientific">Hyalomma asiaticum</name>
    <name type="common">Tick</name>
    <dbReference type="NCBI Taxonomy" id="266040"/>
    <lineage>
        <taxon>Eukaryota</taxon>
        <taxon>Metazoa</taxon>
        <taxon>Ecdysozoa</taxon>
        <taxon>Arthropoda</taxon>
        <taxon>Chelicerata</taxon>
        <taxon>Arachnida</taxon>
        <taxon>Acari</taxon>
        <taxon>Parasitiformes</taxon>
        <taxon>Ixodida</taxon>
        <taxon>Ixodoidea</taxon>
        <taxon>Ixodidae</taxon>
        <taxon>Hyalomminae</taxon>
        <taxon>Hyalomma</taxon>
    </lineage>
</organism>
<proteinExistence type="predicted"/>
<dbReference type="EMBL" id="CM023482">
    <property type="protein sequence ID" value="KAH6938817.1"/>
    <property type="molecule type" value="Genomic_DNA"/>
</dbReference>
<sequence length="255" mass="27491">MLHAQPSAALGEIAAALLRLSSQLRKRRVARARTSAPRLLRVGSQQALVVTRQSRASHATTRTGLQSEHKSRGWGPILPFPPICPAQQPAVRSLGDDGSEGRRAKRRLSRNTQRRLSAPRYFSQGGKKGSRGGEGASYRRADLGGVCPPRLAACPPPKQSPCTSRARSPARVSAIKRLEKRLPFSGSVTSPALSDVSRRHGNGHAEKPVLRPGCLYACRFQLSSDGRSGVQSAGDAMRDVIQRRDSAHEVCGAKE</sequence>